<dbReference type="InterPro" id="IPR011701">
    <property type="entry name" value="MFS"/>
</dbReference>
<dbReference type="GO" id="GO:0000329">
    <property type="term" value="C:fungal-type vacuole membrane"/>
    <property type="evidence" value="ECO:0007669"/>
    <property type="project" value="TreeGrafter"/>
</dbReference>
<evidence type="ECO:0000256" key="5">
    <source>
        <dbReference type="SAM" id="MobiDB-lite"/>
    </source>
</evidence>
<dbReference type="Gene3D" id="1.20.1720.10">
    <property type="entry name" value="Multidrug resistance protein D"/>
    <property type="match status" value="1"/>
</dbReference>
<feature type="transmembrane region" description="Helical" evidence="6">
    <location>
        <begin position="167"/>
        <end position="190"/>
    </location>
</feature>
<dbReference type="PANTHER" id="PTHR23501">
    <property type="entry name" value="MAJOR FACILITATOR SUPERFAMILY"/>
    <property type="match status" value="1"/>
</dbReference>
<keyword evidence="4 6" id="KW-0472">Membrane</keyword>
<feature type="transmembrane region" description="Helical" evidence="6">
    <location>
        <begin position="437"/>
        <end position="455"/>
    </location>
</feature>
<keyword evidence="3 6" id="KW-1133">Transmembrane helix</keyword>
<evidence type="ECO:0000256" key="2">
    <source>
        <dbReference type="ARBA" id="ARBA00022692"/>
    </source>
</evidence>
<dbReference type="PROSITE" id="PS50850">
    <property type="entry name" value="MFS"/>
    <property type="match status" value="1"/>
</dbReference>
<dbReference type="InterPro" id="IPR020846">
    <property type="entry name" value="MFS_dom"/>
</dbReference>
<dbReference type="Gene3D" id="1.20.1250.20">
    <property type="entry name" value="MFS general substrate transporter like domains"/>
    <property type="match status" value="1"/>
</dbReference>
<dbReference type="SUPFAM" id="SSF103473">
    <property type="entry name" value="MFS general substrate transporter"/>
    <property type="match status" value="1"/>
</dbReference>
<proteinExistence type="predicted"/>
<dbReference type="GO" id="GO:0015174">
    <property type="term" value="F:basic amino acid transmembrane transporter activity"/>
    <property type="evidence" value="ECO:0007669"/>
    <property type="project" value="TreeGrafter"/>
</dbReference>
<feature type="transmembrane region" description="Helical" evidence="6">
    <location>
        <begin position="94"/>
        <end position="113"/>
    </location>
</feature>
<evidence type="ECO:0000256" key="1">
    <source>
        <dbReference type="ARBA" id="ARBA00004141"/>
    </source>
</evidence>
<dbReference type="InParanoid" id="A0A423VP90"/>
<evidence type="ECO:0000256" key="3">
    <source>
        <dbReference type="ARBA" id="ARBA00022989"/>
    </source>
</evidence>
<name>A0A423VP90_9PEZI</name>
<feature type="transmembrane region" description="Helical" evidence="6">
    <location>
        <begin position="411"/>
        <end position="430"/>
    </location>
</feature>
<feature type="transmembrane region" description="Helical" evidence="6">
    <location>
        <begin position="334"/>
        <end position="351"/>
    </location>
</feature>
<protein>
    <recommendedName>
        <fullName evidence="7">Major facilitator superfamily (MFS) profile domain-containing protein</fullName>
    </recommendedName>
</protein>
<comment type="caution">
    <text evidence="8">The sequence shown here is derived from an EMBL/GenBank/DDBJ whole genome shotgun (WGS) entry which is preliminary data.</text>
</comment>
<comment type="subcellular location">
    <subcellularLocation>
        <location evidence="1">Membrane</location>
        <topology evidence="1">Multi-pass membrane protein</topology>
    </subcellularLocation>
</comment>
<accession>A0A423VP90</accession>
<dbReference type="Proteomes" id="UP000285146">
    <property type="component" value="Unassembled WGS sequence"/>
</dbReference>
<feature type="transmembrane region" description="Helical" evidence="6">
    <location>
        <begin position="499"/>
        <end position="522"/>
    </location>
</feature>
<dbReference type="AlphaFoldDB" id="A0A423VP90"/>
<organism evidence="8 9">
    <name type="scientific">Cytospora leucostoma</name>
    <dbReference type="NCBI Taxonomy" id="1230097"/>
    <lineage>
        <taxon>Eukaryota</taxon>
        <taxon>Fungi</taxon>
        <taxon>Dikarya</taxon>
        <taxon>Ascomycota</taxon>
        <taxon>Pezizomycotina</taxon>
        <taxon>Sordariomycetes</taxon>
        <taxon>Sordariomycetidae</taxon>
        <taxon>Diaporthales</taxon>
        <taxon>Cytosporaceae</taxon>
        <taxon>Cytospora</taxon>
    </lineage>
</organism>
<feature type="region of interest" description="Disordered" evidence="5">
    <location>
        <begin position="1"/>
        <end position="86"/>
    </location>
</feature>
<feature type="compositionally biased region" description="Acidic residues" evidence="5">
    <location>
        <begin position="46"/>
        <end position="56"/>
    </location>
</feature>
<evidence type="ECO:0000313" key="8">
    <source>
        <dbReference type="EMBL" id="ROV92832.1"/>
    </source>
</evidence>
<feature type="transmembrane region" description="Helical" evidence="6">
    <location>
        <begin position="301"/>
        <end position="322"/>
    </location>
</feature>
<keyword evidence="9" id="KW-1185">Reference proteome</keyword>
<feature type="transmembrane region" description="Helical" evidence="6">
    <location>
        <begin position="253"/>
        <end position="275"/>
    </location>
</feature>
<keyword evidence="2 6" id="KW-0812">Transmembrane</keyword>
<feature type="transmembrane region" description="Helical" evidence="6">
    <location>
        <begin position="467"/>
        <end position="487"/>
    </location>
</feature>
<dbReference type="PANTHER" id="PTHR23501:SF33">
    <property type="entry name" value="MAJOR FACILITATOR SUPERFAMILY (MFS) PROFILE DOMAIN-CONTAINING PROTEIN"/>
    <property type="match status" value="1"/>
</dbReference>
<dbReference type="InterPro" id="IPR036259">
    <property type="entry name" value="MFS_trans_sf"/>
</dbReference>
<sequence length="603" mass="64402">MTDSHRRQWANASSVPGHTTERSPLTKYADSSAGYGIYAPRHHDDTDDFGSSDDSSDSSSLLPRHEDEESSIEAPASPTKPTDRSEEEQLSSKAILWIVLPMLLVATPAVFIANADNSIVMATHALIASEFMALESSSWLFTGFMLASTATQTTLGQLSMVFGRKPVIVACYAVFALGCLLVGSAHSMAAAVAGRLLSGSVSAGTNVLVSLVITDILPVREVASWNSYVNVVAVSGRCVGGPIGGWLADVIGWRLSFTGQAPIFLVAIILCWIALPNFKPKQRPGQEPGADKPKTSKLRQVDFLGSVLLAAFLILILLPLEIGGTKIAWTDPRIAALFASGMVCLALFVVAEKRWVSNPLLPLSLFASRHTVVSFVILALQTLAQLGMMYSVPLYFQVTQKMSNTAAGAHLLPAVIGNAIAGILSGYFIRTTGRYKWLIYLATLMSASAYSLLLLRWHGQTNWLESLYIFPGGFGTGMAMSATFTSVQASVDRAHLSPAVSALFLSSGLGAVVGLAAVSATFQAGLRSTLESRLLLLNLDAGVRDEIIAKAVASVGYIFQTKGDVAKAITESYVDGLWYSHLVSLGSSLLAFCLTPLLREYKL</sequence>
<evidence type="ECO:0000256" key="6">
    <source>
        <dbReference type="SAM" id="Phobius"/>
    </source>
</evidence>
<reference evidence="8 9" key="1">
    <citation type="submission" date="2015-09" db="EMBL/GenBank/DDBJ databases">
        <title>Host preference determinants of Valsa canker pathogens revealed by comparative genomics.</title>
        <authorList>
            <person name="Yin Z."/>
            <person name="Huang L."/>
        </authorList>
    </citation>
    <scope>NUCLEOTIDE SEQUENCE [LARGE SCALE GENOMIC DNA]</scope>
    <source>
        <strain evidence="8 9">SXYLt</strain>
    </source>
</reference>
<gene>
    <name evidence="8" type="ORF">VPNG_09107</name>
</gene>
<feature type="transmembrane region" description="Helical" evidence="6">
    <location>
        <begin position="372"/>
        <end position="391"/>
    </location>
</feature>
<evidence type="ECO:0000313" key="9">
    <source>
        <dbReference type="Proteomes" id="UP000285146"/>
    </source>
</evidence>
<dbReference type="OrthoDB" id="6770063at2759"/>
<feature type="transmembrane region" description="Helical" evidence="6">
    <location>
        <begin position="578"/>
        <end position="598"/>
    </location>
</feature>
<evidence type="ECO:0000259" key="7">
    <source>
        <dbReference type="PROSITE" id="PS50850"/>
    </source>
</evidence>
<feature type="domain" description="Major facilitator superfamily (MFS) profile" evidence="7">
    <location>
        <begin position="102"/>
        <end position="599"/>
    </location>
</feature>
<dbReference type="Pfam" id="PF07690">
    <property type="entry name" value="MFS_1"/>
    <property type="match status" value="1"/>
</dbReference>
<dbReference type="EMBL" id="LKEB01000083">
    <property type="protein sequence ID" value="ROV92832.1"/>
    <property type="molecule type" value="Genomic_DNA"/>
</dbReference>
<evidence type="ECO:0000256" key="4">
    <source>
        <dbReference type="ARBA" id="ARBA00023136"/>
    </source>
</evidence>